<keyword evidence="2" id="KW-1185">Reference proteome</keyword>
<name>A0A9P4Y341_CRYP1</name>
<organism evidence="1 2">
    <name type="scientific">Cryphonectria parasitica (strain ATCC 38755 / EP155)</name>
    <dbReference type="NCBI Taxonomy" id="660469"/>
    <lineage>
        <taxon>Eukaryota</taxon>
        <taxon>Fungi</taxon>
        <taxon>Dikarya</taxon>
        <taxon>Ascomycota</taxon>
        <taxon>Pezizomycotina</taxon>
        <taxon>Sordariomycetes</taxon>
        <taxon>Sordariomycetidae</taxon>
        <taxon>Diaporthales</taxon>
        <taxon>Cryphonectriaceae</taxon>
        <taxon>Cryphonectria-Endothia species complex</taxon>
        <taxon>Cryphonectria</taxon>
    </lineage>
</organism>
<reference evidence="1" key="1">
    <citation type="journal article" date="2020" name="Phytopathology">
        <title>Genome sequence of the chestnut blight fungus Cryphonectria parasitica EP155: A fundamental resource for an archetypical invasive plant pathogen.</title>
        <authorList>
            <person name="Crouch J.A."/>
            <person name="Dawe A."/>
            <person name="Aerts A."/>
            <person name="Barry K."/>
            <person name="Churchill A.C.L."/>
            <person name="Grimwood J."/>
            <person name="Hillman B."/>
            <person name="Milgroom M.G."/>
            <person name="Pangilinan J."/>
            <person name="Smith M."/>
            <person name="Salamov A."/>
            <person name="Schmutz J."/>
            <person name="Yadav J."/>
            <person name="Grigoriev I.V."/>
            <person name="Nuss D."/>
        </authorList>
    </citation>
    <scope>NUCLEOTIDE SEQUENCE</scope>
    <source>
        <strain evidence="1">EP155</strain>
    </source>
</reference>
<dbReference type="Proteomes" id="UP000803844">
    <property type="component" value="Unassembled WGS sequence"/>
</dbReference>
<sequence>MRQLCIAISAQALPSIERFGFAIIPSLYEGYGAQIVEGDLLSETNASTANTSIPPPYNNTVTNTTSLYPKSPSSWIMQL</sequence>
<dbReference type="RefSeq" id="XP_040776632.1">
    <property type="nucleotide sequence ID" value="XM_040926360.1"/>
</dbReference>
<protein>
    <submittedName>
        <fullName evidence="1">Uncharacterized protein</fullName>
    </submittedName>
</protein>
<dbReference type="EMBL" id="MU032347">
    <property type="protein sequence ID" value="KAF3765671.1"/>
    <property type="molecule type" value="Genomic_DNA"/>
</dbReference>
<evidence type="ECO:0000313" key="2">
    <source>
        <dbReference type="Proteomes" id="UP000803844"/>
    </source>
</evidence>
<comment type="caution">
    <text evidence="1">The sequence shown here is derived from an EMBL/GenBank/DDBJ whole genome shotgun (WGS) entry which is preliminary data.</text>
</comment>
<evidence type="ECO:0000313" key="1">
    <source>
        <dbReference type="EMBL" id="KAF3765671.1"/>
    </source>
</evidence>
<proteinExistence type="predicted"/>
<gene>
    <name evidence="1" type="ORF">M406DRAFT_97309</name>
</gene>
<dbReference type="GeneID" id="63843489"/>
<accession>A0A9P4Y341</accession>
<dbReference type="AlphaFoldDB" id="A0A9P4Y341"/>